<dbReference type="PANTHER" id="PTHR38446">
    <property type="entry name" value="BLL0914 PROTEIN"/>
    <property type="match status" value="1"/>
</dbReference>
<name>A0A4Y8PSK3_9BACL</name>
<comment type="caution">
    <text evidence="2">The sequence shown here is derived from an EMBL/GenBank/DDBJ whole genome shotgun (WGS) entry which is preliminary data.</text>
</comment>
<dbReference type="InterPro" id="IPR009732">
    <property type="entry name" value="DUF1304"/>
</dbReference>
<gene>
    <name evidence="2" type="ORF">B5M42_21690</name>
</gene>
<accession>A0A4Y8PSK3</accession>
<evidence type="ECO:0000313" key="2">
    <source>
        <dbReference type="EMBL" id="TFE83916.1"/>
    </source>
</evidence>
<keyword evidence="1" id="KW-0472">Membrane</keyword>
<proteinExistence type="predicted"/>
<dbReference type="AlphaFoldDB" id="A0A4Y8PSK3"/>
<evidence type="ECO:0000256" key="1">
    <source>
        <dbReference type="SAM" id="Phobius"/>
    </source>
</evidence>
<evidence type="ECO:0000313" key="3">
    <source>
        <dbReference type="Proteomes" id="UP000298246"/>
    </source>
</evidence>
<feature type="transmembrane region" description="Helical" evidence="1">
    <location>
        <begin position="46"/>
        <end position="65"/>
    </location>
</feature>
<keyword evidence="1" id="KW-0812">Transmembrane</keyword>
<reference evidence="2 3" key="1">
    <citation type="submission" date="2017-03" db="EMBL/GenBank/DDBJ databases">
        <title>Isolation of Levoglucosan Utilizing Bacteria.</title>
        <authorList>
            <person name="Arya A.S."/>
        </authorList>
    </citation>
    <scope>NUCLEOTIDE SEQUENCE [LARGE SCALE GENOMIC DNA]</scope>
    <source>
        <strain evidence="2 3">MEC069</strain>
    </source>
</reference>
<feature type="transmembrane region" description="Helical" evidence="1">
    <location>
        <begin position="5"/>
        <end position="26"/>
    </location>
</feature>
<organism evidence="2 3">
    <name type="scientific">Paenibacillus athensensis</name>
    <dbReference type="NCBI Taxonomy" id="1967502"/>
    <lineage>
        <taxon>Bacteria</taxon>
        <taxon>Bacillati</taxon>
        <taxon>Bacillota</taxon>
        <taxon>Bacilli</taxon>
        <taxon>Bacillales</taxon>
        <taxon>Paenibacillaceae</taxon>
        <taxon>Paenibacillus</taxon>
    </lineage>
</organism>
<dbReference type="Pfam" id="PF06993">
    <property type="entry name" value="DUF1304"/>
    <property type="match status" value="1"/>
</dbReference>
<dbReference type="RefSeq" id="WP_134756690.1">
    <property type="nucleotide sequence ID" value="NZ_MYFO02000003.1"/>
</dbReference>
<sequence>MISLIIVGLVALLHLYIMYLEMFLWATPRGRKSFGTTPEFAQASKALAANQGLYNGFLAAGLIWGMVHPDAAVGKQIEIFFLACVLVAALYGGATAKRSIWLVQGLPGLIGLLAVCFFG</sequence>
<feature type="transmembrane region" description="Helical" evidence="1">
    <location>
        <begin position="100"/>
        <end position="118"/>
    </location>
</feature>
<protein>
    <recommendedName>
        <fullName evidence="4">DUF1304 domain-containing protein</fullName>
    </recommendedName>
</protein>
<keyword evidence="1" id="KW-1133">Transmembrane helix</keyword>
<dbReference type="PANTHER" id="PTHR38446:SF1">
    <property type="entry name" value="BLL0914 PROTEIN"/>
    <property type="match status" value="1"/>
</dbReference>
<evidence type="ECO:0008006" key="4">
    <source>
        <dbReference type="Google" id="ProtNLM"/>
    </source>
</evidence>
<dbReference type="Proteomes" id="UP000298246">
    <property type="component" value="Unassembled WGS sequence"/>
</dbReference>
<dbReference type="EMBL" id="MYFO01000041">
    <property type="protein sequence ID" value="TFE83916.1"/>
    <property type="molecule type" value="Genomic_DNA"/>
</dbReference>
<keyword evidence="3" id="KW-1185">Reference proteome</keyword>
<feature type="transmembrane region" description="Helical" evidence="1">
    <location>
        <begin position="77"/>
        <end position="94"/>
    </location>
</feature>
<dbReference type="OrthoDB" id="9803832at2"/>